<accession>A0AAN7ZE44</accession>
<evidence type="ECO:0008006" key="3">
    <source>
        <dbReference type="Google" id="ProtNLM"/>
    </source>
</evidence>
<evidence type="ECO:0000313" key="2">
    <source>
        <dbReference type="Proteomes" id="UP001329430"/>
    </source>
</evidence>
<dbReference type="EMBL" id="JAVRBK010000008">
    <property type="protein sequence ID" value="KAK5640112.1"/>
    <property type="molecule type" value="Genomic_DNA"/>
</dbReference>
<dbReference type="Proteomes" id="UP001329430">
    <property type="component" value="Chromosome 8"/>
</dbReference>
<protein>
    <recommendedName>
        <fullName evidence="3">F-box domain-containing protein</fullName>
    </recommendedName>
</protein>
<dbReference type="AlphaFoldDB" id="A0AAN7ZE44"/>
<reference evidence="1 2" key="1">
    <citation type="journal article" date="2024" name="Insects">
        <title>An Improved Chromosome-Level Genome Assembly of the Firefly Pyrocoelia pectoralis.</title>
        <authorList>
            <person name="Fu X."/>
            <person name="Meyer-Rochow V.B."/>
            <person name="Ballantyne L."/>
            <person name="Zhu X."/>
        </authorList>
    </citation>
    <scope>NUCLEOTIDE SEQUENCE [LARGE SCALE GENOMIC DNA]</scope>
    <source>
        <strain evidence="1">XCY_ONT2</strain>
    </source>
</reference>
<proteinExistence type="predicted"/>
<organism evidence="1 2">
    <name type="scientific">Pyrocoelia pectoralis</name>
    <dbReference type="NCBI Taxonomy" id="417401"/>
    <lineage>
        <taxon>Eukaryota</taxon>
        <taxon>Metazoa</taxon>
        <taxon>Ecdysozoa</taxon>
        <taxon>Arthropoda</taxon>
        <taxon>Hexapoda</taxon>
        <taxon>Insecta</taxon>
        <taxon>Pterygota</taxon>
        <taxon>Neoptera</taxon>
        <taxon>Endopterygota</taxon>
        <taxon>Coleoptera</taxon>
        <taxon>Polyphaga</taxon>
        <taxon>Elateriformia</taxon>
        <taxon>Elateroidea</taxon>
        <taxon>Lampyridae</taxon>
        <taxon>Lampyrinae</taxon>
        <taxon>Pyrocoelia</taxon>
    </lineage>
</organism>
<comment type="caution">
    <text evidence="1">The sequence shown here is derived from an EMBL/GenBank/DDBJ whole genome shotgun (WGS) entry which is preliminary data.</text>
</comment>
<sequence length="398" mass="45039">MNLALRELKVLNASHTVQLSCISAIDSLVTAEVPQKDNFSLGEALQSYYPLLELVFTYLDKSSLQIACRTSSIWKDLATKELNKRIWPTWITFARCGALTCSVGFNHNNVSFGIFAYNPSLVQLNKTLCVHSSLDETNMSVTEYLDTITETQLQYCVIACASLLPIAPSSRVNRCAIDTAFQGLFIPHIPHVQTYMFEAFPKSVNRLWDEVTPKLQVKCCIIFCSQPRFVEPFLSGLLKDQKPESLALGGGIIHSKKSLKMPEGESLKESEIFCITFLQGDDTESNFKTYSVVILNETEDEAGFLKELLKFKEQVVLHKYGIIFRFCCKAKTWRTEESDIIKTHFPDFILFGMDVNGEIGWNTCETFAQVTPKLKRKKGLPQCVYGWSTVLVLITWNK</sequence>
<evidence type="ECO:0000313" key="1">
    <source>
        <dbReference type="EMBL" id="KAK5640112.1"/>
    </source>
</evidence>
<gene>
    <name evidence="1" type="ORF">RI129_010923</name>
</gene>
<keyword evidence="2" id="KW-1185">Reference proteome</keyword>
<name>A0AAN7ZE44_9COLE</name>